<evidence type="ECO:0000256" key="2">
    <source>
        <dbReference type="ARBA" id="ARBA00022801"/>
    </source>
</evidence>
<dbReference type="PROSITE" id="PS00893">
    <property type="entry name" value="NUDIX_BOX"/>
    <property type="match status" value="1"/>
</dbReference>
<evidence type="ECO:0000313" key="5">
    <source>
        <dbReference type="Proteomes" id="UP000886858"/>
    </source>
</evidence>
<name>A0A9D2KZI5_9FIRM</name>
<accession>A0A9D2KZI5</accession>
<feature type="domain" description="Nudix hydrolase" evidence="3">
    <location>
        <begin position="36"/>
        <end position="168"/>
    </location>
</feature>
<dbReference type="InterPro" id="IPR015797">
    <property type="entry name" value="NUDIX_hydrolase-like_dom_sf"/>
</dbReference>
<comment type="similarity">
    <text evidence="1">Belongs to the Nudix hydrolase family.</text>
</comment>
<evidence type="ECO:0000256" key="1">
    <source>
        <dbReference type="ARBA" id="ARBA00005582"/>
    </source>
</evidence>
<dbReference type="Pfam" id="PF00293">
    <property type="entry name" value="NUDIX"/>
    <property type="match status" value="1"/>
</dbReference>
<dbReference type="AlphaFoldDB" id="A0A9D2KZI5"/>
<reference evidence="4" key="1">
    <citation type="journal article" date="2021" name="PeerJ">
        <title>Extensive microbial diversity within the chicken gut microbiome revealed by metagenomics and culture.</title>
        <authorList>
            <person name="Gilroy R."/>
            <person name="Ravi A."/>
            <person name="Getino M."/>
            <person name="Pursley I."/>
            <person name="Horton D.L."/>
            <person name="Alikhan N.F."/>
            <person name="Baker D."/>
            <person name="Gharbi K."/>
            <person name="Hall N."/>
            <person name="Watson M."/>
            <person name="Adriaenssens E.M."/>
            <person name="Foster-Nyarko E."/>
            <person name="Jarju S."/>
            <person name="Secka A."/>
            <person name="Antonio M."/>
            <person name="Oren A."/>
            <person name="Chaudhuri R.R."/>
            <person name="La Ragione R."/>
            <person name="Hildebrand F."/>
            <person name="Pallen M.J."/>
        </authorList>
    </citation>
    <scope>NUCLEOTIDE SEQUENCE</scope>
    <source>
        <strain evidence="4">CHK179-7159</strain>
    </source>
</reference>
<evidence type="ECO:0000259" key="3">
    <source>
        <dbReference type="PROSITE" id="PS51462"/>
    </source>
</evidence>
<dbReference type="PROSITE" id="PS51462">
    <property type="entry name" value="NUDIX"/>
    <property type="match status" value="1"/>
</dbReference>
<gene>
    <name evidence="4" type="ORF">H9717_04530</name>
</gene>
<sequence>MVRGDEYMELWDAYDRNLEKIEGMTLIRGEKIPEGVYHLVCDVIVRHTDGEYLLMQRDRRKHYGGMWEATAGGSALKGENPLDCAIRELREETGIHTERLEEVGRVWAAGRNTVYCEFLCITDCRKDSIILQEGETSAYQWVTQDELLSMKREELVTERMQMFVDGLKPGIRSDEDRSIYEFVPE</sequence>
<dbReference type="Proteomes" id="UP000886858">
    <property type="component" value="Unassembled WGS sequence"/>
</dbReference>
<dbReference type="InterPro" id="IPR000086">
    <property type="entry name" value="NUDIX_hydrolase_dom"/>
</dbReference>
<organism evidence="4 5">
    <name type="scientific">Candidatus Eisenbergiella merdipullorum</name>
    <dbReference type="NCBI Taxonomy" id="2838553"/>
    <lineage>
        <taxon>Bacteria</taxon>
        <taxon>Bacillati</taxon>
        <taxon>Bacillota</taxon>
        <taxon>Clostridia</taxon>
        <taxon>Lachnospirales</taxon>
        <taxon>Lachnospiraceae</taxon>
        <taxon>Eisenbergiella</taxon>
    </lineage>
</organism>
<dbReference type="CDD" id="cd04693">
    <property type="entry name" value="NUDIX_Hydrolase"/>
    <property type="match status" value="1"/>
</dbReference>
<evidence type="ECO:0000313" key="4">
    <source>
        <dbReference type="EMBL" id="HJA92369.1"/>
    </source>
</evidence>
<dbReference type="EMBL" id="DWYY01000048">
    <property type="protein sequence ID" value="HJA92369.1"/>
    <property type="molecule type" value="Genomic_DNA"/>
</dbReference>
<proteinExistence type="inferred from homology"/>
<protein>
    <submittedName>
        <fullName evidence="4">NUDIX domain-containing protein</fullName>
    </submittedName>
</protein>
<dbReference type="GO" id="GO:0016787">
    <property type="term" value="F:hydrolase activity"/>
    <property type="evidence" value="ECO:0007669"/>
    <property type="project" value="UniProtKB-KW"/>
</dbReference>
<dbReference type="SUPFAM" id="SSF55811">
    <property type="entry name" value="Nudix"/>
    <property type="match status" value="1"/>
</dbReference>
<dbReference type="Gene3D" id="3.90.79.10">
    <property type="entry name" value="Nucleoside Triphosphate Pyrophosphohydrolase"/>
    <property type="match status" value="1"/>
</dbReference>
<comment type="caution">
    <text evidence="4">The sequence shown here is derived from an EMBL/GenBank/DDBJ whole genome shotgun (WGS) entry which is preliminary data.</text>
</comment>
<dbReference type="PANTHER" id="PTHR43736">
    <property type="entry name" value="ADP-RIBOSE PYROPHOSPHATASE"/>
    <property type="match status" value="1"/>
</dbReference>
<reference evidence="4" key="2">
    <citation type="submission" date="2021-04" db="EMBL/GenBank/DDBJ databases">
        <authorList>
            <person name="Gilroy R."/>
        </authorList>
    </citation>
    <scope>NUCLEOTIDE SEQUENCE</scope>
    <source>
        <strain evidence="4">CHK179-7159</strain>
    </source>
</reference>
<keyword evidence="2" id="KW-0378">Hydrolase</keyword>
<dbReference type="PANTHER" id="PTHR43736:SF1">
    <property type="entry name" value="DIHYDRONEOPTERIN TRIPHOSPHATE DIPHOSPHATASE"/>
    <property type="match status" value="1"/>
</dbReference>
<dbReference type="InterPro" id="IPR020084">
    <property type="entry name" value="NUDIX_hydrolase_CS"/>
</dbReference>